<dbReference type="GO" id="GO:0061630">
    <property type="term" value="F:ubiquitin protein ligase activity"/>
    <property type="evidence" value="ECO:0007669"/>
    <property type="project" value="UniProtKB-UniRule"/>
</dbReference>
<organism evidence="3 4">
    <name type="scientific">Diploscapter pachys</name>
    <dbReference type="NCBI Taxonomy" id="2018661"/>
    <lineage>
        <taxon>Eukaryota</taxon>
        <taxon>Metazoa</taxon>
        <taxon>Ecdysozoa</taxon>
        <taxon>Nematoda</taxon>
        <taxon>Chromadorea</taxon>
        <taxon>Rhabditida</taxon>
        <taxon>Rhabditina</taxon>
        <taxon>Rhabditomorpha</taxon>
        <taxon>Rhabditoidea</taxon>
        <taxon>Rhabditidae</taxon>
        <taxon>Diploscapter</taxon>
    </lineage>
</organism>
<dbReference type="EC" id="2.3.2.27" evidence="1"/>
<evidence type="ECO:0000313" key="4">
    <source>
        <dbReference type="Proteomes" id="UP000218231"/>
    </source>
</evidence>
<dbReference type="OrthoDB" id="26387at2759"/>
<reference evidence="3 4" key="1">
    <citation type="journal article" date="2017" name="Curr. Biol.">
        <title>Genome architecture and evolution of a unichromosomal asexual nematode.</title>
        <authorList>
            <person name="Fradin H."/>
            <person name="Zegar C."/>
            <person name="Gutwein M."/>
            <person name="Lucas J."/>
            <person name="Kovtun M."/>
            <person name="Corcoran D."/>
            <person name="Baugh L.R."/>
            <person name="Kiontke K."/>
            <person name="Gunsalus K."/>
            <person name="Fitch D.H."/>
            <person name="Piano F."/>
        </authorList>
    </citation>
    <scope>NUCLEOTIDE SEQUENCE [LARGE SCALE GENOMIC DNA]</scope>
    <source>
        <strain evidence="3">PF1309</strain>
    </source>
</reference>
<dbReference type="PANTHER" id="PTHR21497">
    <property type="entry name" value="UBIQUITIN LIGASE E3 ALPHA-RELATED"/>
    <property type="match status" value="1"/>
</dbReference>
<keyword evidence="1" id="KW-0863">Zinc-finger</keyword>
<dbReference type="AlphaFoldDB" id="A0A2A2JEM8"/>
<comment type="similarity">
    <text evidence="1">Belongs to the E3 ubiquitin-protein ligase UBR1-like family.</text>
</comment>
<dbReference type="STRING" id="2018661.A0A2A2JEM8"/>
<evidence type="ECO:0000259" key="2">
    <source>
        <dbReference type="Pfam" id="PF18995"/>
    </source>
</evidence>
<dbReference type="InterPro" id="IPR044046">
    <property type="entry name" value="E3_ligase_UBR-like_C"/>
</dbReference>
<dbReference type="Pfam" id="PF18995">
    <property type="entry name" value="PRT6_C"/>
    <property type="match status" value="1"/>
</dbReference>
<evidence type="ECO:0000256" key="1">
    <source>
        <dbReference type="RuleBase" id="RU366018"/>
    </source>
</evidence>
<dbReference type="GO" id="GO:0008270">
    <property type="term" value="F:zinc ion binding"/>
    <property type="evidence" value="ECO:0007669"/>
    <property type="project" value="UniProtKB-UniRule"/>
</dbReference>
<dbReference type="GO" id="GO:0071596">
    <property type="term" value="P:ubiquitin-dependent protein catabolic process via the N-end rule pathway"/>
    <property type="evidence" value="ECO:0007669"/>
    <property type="project" value="UniProtKB-UniRule"/>
</dbReference>
<keyword evidence="1" id="KW-0833">Ubl conjugation pathway</keyword>
<dbReference type="InterPro" id="IPR039164">
    <property type="entry name" value="UBR1-like"/>
</dbReference>
<accession>A0A2A2JEM8</accession>
<feature type="domain" description="E3 ubiquitin-protein ligase UBR-like C-terminal" evidence="2">
    <location>
        <begin position="2"/>
        <end position="211"/>
    </location>
</feature>
<dbReference type="PANTHER" id="PTHR21497:SF24">
    <property type="entry name" value="E3 UBIQUITIN-PROTEIN LIGASE UBR1"/>
    <property type="match status" value="1"/>
</dbReference>
<dbReference type="UniPathway" id="UPA00143"/>
<protein>
    <recommendedName>
        <fullName evidence="1">E3 ubiquitin-protein ligase</fullName>
        <ecNumber evidence="1">2.3.2.27</ecNumber>
    </recommendedName>
</protein>
<sequence length="236" mass="26711">MALPSKLSDLLSGTTVEKLFSMWSPSLGYALLECHNASSERPALSQSQSQSHLPGSRPFASVDRQLGQLVPHPIRPNLLIDLPYSYSDLINQVANFRCPSVPLDEPTSNMPTMCLVCGRVLCSQSYCCQRTVNKDLVGACRFHMTECSGTMGIFLRVRECIIIMMTSRNRGCYKTAPYVDEFGETDYGFRRGNPLHLSKEMYMKLKQLWVQQGITEEVVNQYEIDHRNVQIDWAAF</sequence>
<dbReference type="GO" id="GO:0005737">
    <property type="term" value="C:cytoplasm"/>
    <property type="evidence" value="ECO:0007669"/>
    <property type="project" value="TreeGrafter"/>
</dbReference>
<comment type="pathway">
    <text evidence="1">Protein modification; protein ubiquitination.</text>
</comment>
<comment type="caution">
    <text evidence="3">The sequence shown here is derived from an EMBL/GenBank/DDBJ whole genome shotgun (WGS) entry which is preliminary data.</text>
</comment>
<dbReference type="GO" id="GO:0016567">
    <property type="term" value="P:protein ubiquitination"/>
    <property type="evidence" value="ECO:0007669"/>
    <property type="project" value="UniProtKB-UniRule"/>
</dbReference>
<comment type="function">
    <text evidence="1">Ubiquitin ligase protein which is a component of the N-end rule pathway. Recognizes and binds to proteins bearing specific N-terminal residues that are destabilizing according to the N-end rule, leading to their ubiquitination and subsequent degradation.</text>
</comment>
<keyword evidence="1" id="KW-0862">Zinc</keyword>
<proteinExistence type="inferred from homology"/>
<name>A0A2A2JEM8_9BILA</name>
<gene>
    <name evidence="3" type="ORF">WR25_21476</name>
</gene>
<evidence type="ECO:0000313" key="3">
    <source>
        <dbReference type="EMBL" id="PAV60226.1"/>
    </source>
</evidence>
<keyword evidence="4" id="KW-1185">Reference proteome</keyword>
<keyword evidence="1" id="KW-0808">Transferase</keyword>
<dbReference type="EMBL" id="LIAE01010479">
    <property type="protein sequence ID" value="PAV60226.1"/>
    <property type="molecule type" value="Genomic_DNA"/>
</dbReference>
<dbReference type="GO" id="GO:0000151">
    <property type="term" value="C:ubiquitin ligase complex"/>
    <property type="evidence" value="ECO:0007669"/>
    <property type="project" value="TreeGrafter"/>
</dbReference>
<keyword evidence="1" id="KW-0479">Metal-binding</keyword>
<dbReference type="Proteomes" id="UP000218231">
    <property type="component" value="Unassembled WGS sequence"/>
</dbReference>
<comment type="catalytic activity">
    <reaction evidence="1">
        <text>S-ubiquitinyl-[E2 ubiquitin-conjugating enzyme]-L-cysteine + [acceptor protein]-L-lysine = [E2 ubiquitin-conjugating enzyme]-L-cysteine + N(6)-ubiquitinyl-[acceptor protein]-L-lysine.</text>
        <dbReference type="EC" id="2.3.2.27"/>
    </reaction>
</comment>